<dbReference type="EMBL" id="BKCJ011263986">
    <property type="protein sequence ID" value="GFD12182.1"/>
    <property type="molecule type" value="Genomic_DNA"/>
</dbReference>
<dbReference type="AlphaFoldDB" id="A0A699TN51"/>
<feature type="non-terminal residue" evidence="1">
    <location>
        <position position="1"/>
    </location>
</feature>
<evidence type="ECO:0000313" key="1">
    <source>
        <dbReference type="EMBL" id="GFD12182.1"/>
    </source>
</evidence>
<comment type="caution">
    <text evidence="1">The sequence shown here is derived from an EMBL/GenBank/DDBJ whole genome shotgun (WGS) entry which is preliminary data.</text>
</comment>
<sequence length="132" mass="15189">KKLAGAIYKALVEKYLLAEYRESQPAVKPQPKRLAPATPPAEAEIAFSMREVRDIYDNPGPFLKNRRQETTFEQHVEQVYLTDGFVIEQRAGEEWLVKRTKPPSPWPTGVVARDKVQKRRKSIEKPIVLHVP</sequence>
<proteinExistence type="predicted"/>
<gene>
    <name evidence="1" type="ORF">Tci_884151</name>
</gene>
<organism evidence="1">
    <name type="scientific">Tanacetum cinerariifolium</name>
    <name type="common">Dalmatian daisy</name>
    <name type="synonym">Chrysanthemum cinerariifolium</name>
    <dbReference type="NCBI Taxonomy" id="118510"/>
    <lineage>
        <taxon>Eukaryota</taxon>
        <taxon>Viridiplantae</taxon>
        <taxon>Streptophyta</taxon>
        <taxon>Embryophyta</taxon>
        <taxon>Tracheophyta</taxon>
        <taxon>Spermatophyta</taxon>
        <taxon>Magnoliopsida</taxon>
        <taxon>eudicotyledons</taxon>
        <taxon>Gunneridae</taxon>
        <taxon>Pentapetalae</taxon>
        <taxon>asterids</taxon>
        <taxon>campanulids</taxon>
        <taxon>Asterales</taxon>
        <taxon>Asteraceae</taxon>
        <taxon>Asteroideae</taxon>
        <taxon>Anthemideae</taxon>
        <taxon>Anthemidinae</taxon>
        <taxon>Tanacetum</taxon>
    </lineage>
</organism>
<name>A0A699TN51_TANCI</name>
<reference evidence="1" key="1">
    <citation type="journal article" date="2019" name="Sci. Rep.">
        <title>Draft genome of Tanacetum cinerariifolium, the natural source of mosquito coil.</title>
        <authorList>
            <person name="Yamashiro T."/>
            <person name="Shiraishi A."/>
            <person name="Satake H."/>
            <person name="Nakayama K."/>
        </authorList>
    </citation>
    <scope>NUCLEOTIDE SEQUENCE</scope>
</reference>
<protein>
    <submittedName>
        <fullName evidence="1">Uncharacterized protein</fullName>
    </submittedName>
</protein>
<accession>A0A699TN51</accession>